<keyword evidence="2" id="KW-1133">Transmembrane helix</keyword>
<evidence type="ECO:0000256" key="2">
    <source>
        <dbReference type="SAM" id="Phobius"/>
    </source>
</evidence>
<dbReference type="Proteomes" id="UP001347796">
    <property type="component" value="Unassembled WGS sequence"/>
</dbReference>
<protein>
    <submittedName>
        <fullName evidence="3">Uncharacterized protein</fullName>
    </submittedName>
</protein>
<sequence>MAPKTDEKYLHKTSERDKRKAKRKQQRKWRDIRRRVGGCVFMLGLPLLIAGGIILIVNNTNQDNSQLPPALDILGPLLTSMAFVCFIIGAFLTEFISCTPFINCIVPNDTKKCPTLFKLFRGHEQSYIDQQAALKSLQSVPQKSALRKPLNPDAVEPDPAPKSRRGVTFSESDADDALIRNPSSSSDQPEHQLEVNKNNSSALSLRNCKIYPRETETGSRKNKDNSAVYTVSRTYFDIPVSTKTDDDVFYNTEELV</sequence>
<dbReference type="AlphaFoldDB" id="A0AAN8J5U4"/>
<dbReference type="EMBL" id="JAZGQO010000014">
    <property type="protein sequence ID" value="KAK6170611.1"/>
    <property type="molecule type" value="Genomic_DNA"/>
</dbReference>
<accession>A0AAN8J5U4</accession>
<keyword evidence="2" id="KW-0472">Membrane</keyword>
<evidence type="ECO:0000256" key="1">
    <source>
        <dbReference type="SAM" id="MobiDB-lite"/>
    </source>
</evidence>
<keyword evidence="4" id="KW-1185">Reference proteome</keyword>
<gene>
    <name evidence="3" type="ORF">SNE40_018966</name>
</gene>
<organism evidence="3 4">
    <name type="scientific">Patella caerulea</name>
    <name type="common">Rayed Mediterranean limpet</name>
    <dbReference type="NCBI Taxonomy" id="87958"/>
    <lineage>
        <taxon>Eukaryota</taxon>
        <taxon>Metazoa</taxon>
        <taxon>Spiralia</taxon>
        <taxon>Lophotrochozoa</taxon>
        <taxon>Mollusca</taxon>
        <taxon>Gastropoda</taxon>
        <taxon>Patellogastropoda</taxon>
        <taxon>Patelloidea</taxon>
        <taxon>Patellidae</taxon>
        <taxon>Patella</taxon>
    </lineage>
</organism>
<comment type="caution">
    <text evidence="3">The sequence shown here is derived from an EMBL/GenBank/DDBJ whole genome shotgun (WGS) entry which is preliminary data.</text>
</comment>
<feature type="transmembrane region" description="Helical" evidence="2">
    <location>
        <begin position="36"/>
        <end position="57"/>
    </location>
</feature>
<feature type="region of interest" description="Disordered" evidence="1">
    <location>
        <begin position="143"/>
        <end position="199"/>
    </location>
</feature>
<evidence type="ECO:0000313" key="3">
    <source>
        <dbReference type="EMBL" id="KAK6170611.1"/>
    </source>
</evidence>
<feature type="region of interest" description="Disordered" evidence="1">
    <location>
        <begin position="1"/>
        <end position="27"/>
    </location>
</feature>
<reference evidence="3 4" key="1">
    <citation type="submission" date="2024-01" db="EMBL/GenBank/DDBJ databases">
        <title>The genome of the rayed Mediterranean limpet Patella caerulea (Linnaeus, 1758).</title>
        <authorList>
            <person name="Anh-Thu Weber A."/>
            <person name="Halstead-Nussloch G."/>
        </authorList>
    </citation>
    <scope>NUCLEOTIDE SEQUENCE [LARGE SCALE GENOMIC DNA]</scope>
    <source>
        <strain evidence="3">AATW-2023a</strain>
        <tissue evidence="3">Whole specimen</tissue>
    </source>
</reference>
<feature type="compositionally biased region" description="Basic and acidic residues" evidence="1">
    <location>
        <begin position="1"/>
        <end position="18"/>
    </location>
</feature>
<proteinExistence type="predicted"/>
<keyword evidence="2" id="KW-0812">Transmembrane</keyword>
<feature type="transmembrane region" description="Helical" evidence="2">
    <location>
        <begin position="77"/>
        <end position="102"/>
    </location>
</feature>
<evidence type="ECO:0000313" key="4">
    <source>
        <dbReference type="Proteomes" id="UP001347796"/>
    </source>
</evidence>
<name>A0AAN8J5U4_PATCE</name>